<accession>A0AAW2U9Q1</accession>
<dbReference type="Pfam" id="PF03140">
    <property type="entry name" value="DUF247"/>
    <property type="match status" value="1"/>
</dbReference>
<dbReference type="AlphaFoldDB" id="A0AAW2U9Q1"/>
<name>A0AAW2U9Q1_SESRA</name>
<evidence type="ECO:0000256" key="1">
    <source>
        <dbReference type="SAM" id="Phobius"/>
    </source>
</evidence>
<keyword evidence="1" id="KW-0812">Transmembrane</keyword>
<keyword evidence="1" id="KW-0472">Membrane</keyword>
<dbReference type="InterPro" id="IPR004158">
    <property type="entry name" value="DUF247_pln"/>
</dbReference>
<proteinExistence type="predicted"/>
<reference evidence="2" key="1">
    <citation type="submission" date="2020-06" db="EMBL/GenBank/DDBJ databases">
        <authorList>
            <person name="Li T."/>
            <person name="Hu X."/>
            <person name="Zhang T."/>
            <person name="Song X."/>
            <person name="Zhang H."/>
            <person name="Dai N."/>
            <person name="Sheng W."/>
            <person name="Hou X."/>
            <person name="Wei L."/>
        </authorList>
    </citation>
    <scope>NUCLEOTIDE SEQUENCE</scope>
    <source>
        <strain evidence="2">G02</strain>
        <tissue evidence="2">Leaf</tissue>
    </source>
</reference>
<protein>
    <submittedName>
        <fullName evidence="2">Uncharacterized protein</fullName>
    </submittedName>
</protein>
<dbReference type="PANTHER" id="PTHR31549:SF129">
    <property type="entry name" value="DUF4220 DOMAIN-CONTAINING PROTEIN"/>
    <property type="match status" value="1"/>
</dbReference>
<dbReference type="EMBL" id="JACGWJ010000006">
    <property type="protein sequence ID" value="KAL0413618.1"/>
    <property type="molecule type" value="Genomic_DNA"/>
</dbReference>
<gene>
    <name evidence="2" type="ORF">Sradi_1563500</name>
</gene>
<evidence type="ECO:0000313" key="2">
    <source>
        <dbReference type="EMBL" id="KAL0413618.1"/>
    </source>
</evidence>
<feature type="transmembrane region" description="Helical" evidence="1">
    <location>
        <begin position="103"/>
        <end position="124"/>
    </location>
</feature>
<reference evidence="2" key="2">
    <citation type="journal article" date="2024" name="Plant">
        <title>Genomic evolution and insights into agronomic trait innovations of Sesamum species.</title>
        <authorList>
            <person name="Miao H."/>
            <person name="Wang L."/>
            <person name="Qu L."/>
            <person name="Liu H."/>
            <person name="Sun Y."/>
            <person name="Le M."/>
            <person name="Wang Q."/>
            <person name="Wei S."/>
            <person name="Zheng Y."/>
            <person name="Lin W."/>
            <person name="Duan Y."/>
            <person name="Cao H."/>
            <person name="Xiong S."/>
            <person name="Wang X."/>
            <person name="Wei L."/>
            <person name="Li C."/>
            <person name="Ma Q."/>
            <person name="Ju M."/>
            <person name="Zhao R."/>
            <person name="Li G."/>
            <person name="Mu C."/>
            <person name="Tian Q."/>
            <person name="Mei H."/>
            <person name="Zhang T."/>
            <person name="Gao T."/>
            <person name="Zhang H."/>
        </authorList>
    </citation>
    <scope>NUCLEOTIDE SEQUENCE</scope>
    <source>
        <strain evidence="2">G02</strain>
    </source>
</reference>
<comment type="caution">
    <text evidence="2">The sequence shown here is derived from an EMBL/GenBank/DDBJ whole genome shotgun (WGS) entry which is preliminary data.</text>
</comment>
<keyword evidence="1" id="KW-1133">Transmembrane helix</keyword>
<organism evidence="2">
    <name type="scientific">Sesamum radiatum</name>
    <name type="common">Black benniseed</name>
    <dbReference type="NCBI Taxonomy" id="300843"/>
    <lineage>
        <taxon>Eukaryota</taxon>
        <taxon>Viridiplantae</taxon>
        <taxon>Streptophyta</taxon>
        <taxon>Embryophyta</taxon>
        <taxon>Tracheophyta</taxon>
        <taxon>Spermatophyta</taxon>
        <taxon>Magnoliopsida</taxon>
        <taxon>eudicotyledons</taxon>
        <taxon>Gunneridae</taxon>
        <taxon>Pentapetalae</taxon>
        <taxon>asterids</taxon>
        <taxon>lamiids</taxon>
        <taxon>Lamiales</taxon>
        <taxon>Pedaliaceae</taxon>
        <taxon>Sesamum</taxon>
    </lineage>
</organism>
<sequence>MIAYELSPSKFTGYVVISYINLMKSLIESKEDVAELRKRKILYTMLGSDEQVLEMFRDINTYGEANPVLFRDVKDKIEAHCNSTMKKCIGEVRYMHFRNPRTAIAWLAAVSLIAIDSASLYYAARPSNK</sequence>
<dbReference type="PANTHER" id="PTHR31549">
    <property type="entry name" value="PROTEIN, PUTATIVE (DUF247)-RELATED-RELATED"/>
    <property type="match status" value="1"/>
</dbReference>